<dbReference type="FunFam" id="1.10.10.10:FF:000387">
    <property type="entry name" value="DNA topoisomerase 6 subunit A"/>
    <property type="match status" value="1"/>
</dbReference>
<evidence type="ECO:0000256" key="9">
    <source>
        <dbReference type="ARBA" id="ARBA00023029"/>
    </source>
</evidence>
<evidence type="ECO:0000256" key="3">
    <source>
        <dbReference type="ARBA" id="ARBA00004123"/>
    </source>
</evidence>
<dbReference type="InterPro" id="IPR013048">
    <property type="entry name" value="Meiotic_Spo11"/>
</dbReference>
<dbReference type="AlphaFoldDB" id="A0A2U9C1I6"/>
<dbReference type="EC" id="5.6.2.2" evidence="5"/>
<dbReference type="GO" id="GO:0000706">
    <property type="term" value="P:meiotic DNA double-strand break processing"/>
    <property type="evidence" value="ECO:0007669"/>
    <property type="project" value="TreeGrafter"/>
</dbReference>
<dbReference type="Gene3D" id="3.40.1360.10">
    <property type="match status" value="1"/>
</dbReference>
<dbReference type="Pfam" id="PF21180">
    <property type="entry name" value="TOP6A-Spo11_Toprim"/>
    <property type="match status" value="1"/>
</dbReference>
<dbReference type="STRING" id="52904.ENSSMAP00000034284"/>
<evidence type="ECO:0000256" key="12">
    <source>
        <dbReference type="ARBA" id="ARBA00023242"/>
    </source>
</evidence>
<evidence type="ECO:0000259" key="15">
    <source>
        <dbReference type="Pfam" id="PF04406"/>
    </source>
</evidence>
<dbReference type="GO" id="GO:0003918">
    <property type="term" value="F:DNA topoisomerase type II (double strand cut, ATP-hydrolyzing) activity"/>
    <property type="evidence" value="ECO:0007669"/>
    <property type="project" value="UniProtKB-UniRule"/>
</dbReference>
<evidence type="ECO:0000313" key="17">
    <source>
        <dbReference type="EMBL" id="AWP10228.1"/>
    </source>
</evidence>
<evidence type="ECO:0000256" key="1">
    <source>
        <dbReference type="ARBA" id="ARBA00000185"/>
    </source>
</evidence>
<proteinExistence type="inferred from homology"/>
<keyword evidence="8" id="KW-0460">Magnesium</keyword>
<evidence type="ECO:0000256" key="11">
    <source>
        <dbReference type="ARBA" id="ARBA00023235"/>
    </source>
</evidence>
<dbReference type="PRINTS" id="PR01550">
    <property type="entry name" value="TOP6AFAMILY"/>
</dbReference>
<reference evidence="17 18" key="1">
    <citation type="submission" date="2017-12" db="EMBL/GenBank/DDBJ databases">
        <title>Integrating genomic resources of turbot (Scophthalmus maximus) in depth evaluation of genetic and physical mapping variation across individuals.</title>
        <authorList>
            <person name="Martinez P."/>
        </authorList>
    </citation>
    <scope>NUCLEOTIDE SEQUENCE [LARGE SCALE GENOMIC DNA]</scope>
</reference>
<evidence type="ECO:0000256" key="6">
    <source>
        <dbReference type="ARBA" id="ARBA00022723"/>
    </source>
</evidence>
<evidence type="ECO:0000256" key="8">
    <source>
        <dbReference type="ARBA" id="ARBA00022842"/>
    </source>
</evidence>
<comment type="cofactor">
    <cofactor evidence="2">
        <name>Mg(2+)</name>
        <dbReference type="ChEBI" id="CHEBI:18420"/>
    </cofactor>
</comment>
<feature type="active site" description="O-(5'-phospho-DNA)-tyrosine intermediate" evidence="14">
    <location>
        <position position="138"/>
    </location>
</feature>
<keyword evidence="11 14" id="KW-0413">Isomerase</keyword>
<comment type="catalytic activity">
    <reaction evidence="1 14">
        <text>ATP-dependent breakage, passage and rejoining of double-stranded DNA.</text>
        <dbReference type="EC" id="5.6.2.2"/>
    </reaction>
</comment>
<comment type="subcellular location">
    <subcellularLocation>
        <location evidence="3">Nucleus</location>
    </subcellularLocation>
</comment>
<evidence type="ECO:0000256" key="5">
    <source>
        <dbReference type="ARBA" id="ARBA00012895"/>
    </source>
</evidence>
<dbReference type="InterPro" id="IPR036078">
    <property type="entry name" value="Spo11/TopoVI_A_sf"/>
</dbReference>
<dbReference type="SUPFAM" id="SSF56726">
    <property type="entry name" value="DNA topoisomerase IV, alpha subunit"/>
    <property type="match status" value="1"/>
</dbReference>
<dbReference type="PROSITE" id="PS52041">
    <property type="entry name" value="TOPO_IIB"/>
    <property type="match status" value="1"/>
</dbReference>
<dbReference type="GO" id="GO:0046872">
    <property type="term" value="F:metal ion binding"/>
    <property type="evidence" value="ECO:0007669"/>
    <property type="project" value="UniProtKB-KW"/>
</dbReference>
<dbReference type="GO" id="GO:0000228">
    <property type="term" value="C:nuclear chromosome"/>
    <property type="evidence" value="ECO:0007669"/>
    <property type="project" value="TreeGrafter"/>
</dbReference>
<name>A0A2U9C1I6_SCOMX</name>
<dbReference type="InterPro" id="IPR013049">
    <property type="entry name" value="Spo11/TopoVI_A_N"/>
</dbReference>
<evidence type="ECO:0000313" key="18">
    <source>
        <dbReference type="Proteomes" id="UP000246464"/>
    </source>
</evidence>
<keyword evidence="7" id="KW-0547">Nucleotide-binding</keyword>
<keyword evidence="9 14" id="KW-0799">Topoisomerase</keyword>
<evidence type="ECO:0000256" key="14">
    <source>
        <dbReference type="PROSITE-ProRule" id="PRU01385"/>
    </source>
</evidence>
<keyword evidence="18" id="KW-1185">Reference proteome</keyword>
<dbReference type="FunFam" id="3.40.1360.10:FF:000003">
    <property type="entry name" value="DNA topoisomerase 6 subunit A"/>
    <property type="match status" value="1"/>
</dbReference>
<dbReference type="GO" id="GO:0005524">
    <property type="term" value="F:ATP binding"/>
    <property type="evidence" value="ECO:0007669"/>
    <property type="project" value="InterPro"/>
</dbReference>
<dbReference type="InterPro" id="IPR002815">
    <property type="entry name" value="Spo11/TopoVI_A"/>
</dbReference>
<feature type="domain" description="Spo11/DNA topoisomerase VI subunit A N-terminal" evidence="15">
    <location>
        <begin position="110"/>
        <end position="170"/>
    </location>
</feature>
<evidence type="ECO:0000259" key="16">
    <source>
        <dbReference type="Pfam" id="PF21180"/>
    </source>
</evidence>
<evidence type="ECO:0000256" key="2">
    <source>
        <dbReference type="ARBA" id="ARBA00001946"/>
    </source>
</evidence>
<dbReference type="CDD" id="cd00223">
    <property type="entry name" value="TOPRIM_TopoIIB_SPO"/>
    <property type="match status" value="1"/>
</dbReference>
<keyword evidence="12" id="KW-0539">Nucleus</keyword>
<sequence length="402" mass="44538">MTSVGGNTMEAAEVFTEVNKLRAQLLNSVDVATDARREEVGPSSREILARIENVILGIVTSLSRDEAPVLVLPNRSSWANVSFHSAVGLQMSSGSSVSTVRSDCPSSVTKFAQIVKILSVIYRLVQSDSYATKRDIYYNNTQLFGSQTTVDGIVDDISCMLKAPRRSLHVLATSKGLIAGDLRYMEEDNTRIDCRSSSVAVAVSSNISGIKNILYIKYIVSAAKFVLIVEKDATFQRLLDDDFCTKLSPCIMITGKGVPDVNSRLMVRKLWDTLHIPTFALVDADPHGIEIMCIYKYGSVAMSFEAHSLTVPSVMWLGLLPSDLRRLQVPEDALIPLTRRDESKLGSLLKRPYFSCQPDWQKELELMQQTKVKAEIQSLATIAPDFLSSVYLPNKLRYGGWI</sequence>
<feature type="domain" description="Topoisomerase 6 subunit A/Spo11 TOPRIM" evidence="16">
    <location>
        <begin position="225"/>
        <end position="396"/>
    </location>
</feature>
<dbReference type="Gene3D" id="1.10.10.10">
    <property type="entry name" value="Winged helix-like DNA-binding domain superfamily/Winged helix DNA-binding domain"/>
    <property type="match status" value="1"/>
</dbReference>
<dbReference type="InterPro" id="IPR034136">
    <property type="entry name" value="TOPRIM_Topo6A/Spo11"/>
</dbReference>
<organism evidence="17 18">
    <name type="scientific">Scophthalmus maximus</name>
    <name type="common">Turbot</name>
    <name type="synonym">Psetta maxima</name>
    <dbReference type="NCBI Taxonomy" id="52904"/>
    <lineage>
        <taxon>Eukaryota</taxon>
        <taxon>Metazoa</taxon>
        <taxon>Chordata</taxon>
        <taxon>Craniata</taxon>
        <taxon>Vertebrata</taxon>
        <taxon>Euteleostomi</taxon>
        <taxon>Actinopterygii</taxon>
        <taxon>Neopterygii</taxon>
        <taxon>Teleostei</taxon>
        <taxon>Neoteleostei</taxon>
        <taxon>Acanthomorphata</taxon>
        <taxon>Carangaria</taxon>
        <taxon>Pleuronectiformes</taxon>
        <taxon>Pleuronectoidei</taxon>
        <taxon>Scophthalmidae</taxon>
        <taxon>Scophthalmus</taxon>
    </lineage>
</organism>
<accession>A0A2U9C1I6</accession>
<evidence type="ECO:0000256" key="10">
    <source>
        <dbReference type="ARBA" id="ARBA00023125"/>
    </source>
</evidence>
<evidence type="ECO:0000256" key="13">
    <source>
        <dbReference type="ARBA" id="ARBA00082656"/>
    </source>
</evidence>
<keyword evidence="6" id="KW-0479">Metal-binding</keyword>
<gene>
    <name evidence="17" type="ORF">SMAX5B_019253</name>
</gene>
<protein>
    <recommendedName>
        <fullName evidence="5">DNA topoisomerase (ATP-hydrolyzing)</fullName>
        <ecNumber evidence="5">5.6.2.2</ecNumber>
    </recommendedName>
    <alternativeName>
        <fullName evidence="13">Meiotic recombination protein SPO11-3</fullName>
    </alternativeName>
</protein>
<dbReference type="Pfam" id="PF04406">
    <property type="entry name" value="TP6A_N"/>
    <property type="match status" value="1"/>
</dbReference>
<evidence type="ECO:0000256" key="7">
    <source>
        <dbReference type="ARBA" id="ARBA00022741"/>
    </source>
</evidence>
<dbReference type="InterPro" id="IPR036388">
    <property type="entry name" value="WH-like_DNA-bd_sf"/>
</dbReference>
<dbReference type="PRINTS" id="PR01551">
    <property type="entry name" value="SPO11HOMOLOG"/>
</dbReference>
<keyword evidence="10 14" id="KW-0238">DNA-binding</keyword>
<dbReference type="GO" id="GO:0042138">
    <property type="term" value="P:meiotic DNA double-strand break formation"/>
    <property type="evidence" value="ECO:0007669"/>
    <property type="project" value="InterPro"/>
</dbReference>
<evidence type="ECO:0000256" key="4">
    <source>
        <dbReference type="ARBA" id="ARBA00006559"/>
    </source>
</evidence>
<dbReference type="GO" id="GO:0007131">
    <property type="term" value="P:reciprocal meiotic recombination"/>
    <property type="evidence" value="ECO:0007669"/>
    <property type="project" value="TreeGrafter"/>
</dbReference>
<dbReference type="GO" id="GO:0003677">
    <property type="term" value="F:DNA binding"/>
    <property type="evidence" value="ECO:0007669"/>
    <property type="project" value="UniProtKB-UniRule"/>
</dbReference>
<comment type="similarity">
    <text evidence="4 14">Belongs to the TOP6A family.</text>
</comment>
<dbReference type="PANTHER" id="PTHR10848">
    <property type="entry name" value="MEIOTIC RECOMBINATION PROTEIN SPO11"/>
    <property type="match status" value="1"/>
</dbReference>
<dbReference type="PANTHER" id="PTHR10848:SF0">
    <property type="entry name" value="MEIOTIC RECOMBINATION PROTEIN SPO11"/>
    <property type="match status" value="1"/>
</dbReference>
<dbReference type="EMBL" id="CP026253">
    <property type="protein sequence ID" value="AWP10228.1"/>
    <property type="molecule type" value="Genomic_DNA"/>
</dbReference>
<dbReference type="Proteomes" id="UP000246464">
    <property type="component" value="Chromosome 11"/>
</dbReference>